<accession>A0A162M8U5</accession>
<reference evidence="1 2" key="1">
    <citation type="submission" date="2015-12" db="EMBL/GenBank/DDBJ databases">
        <title>Draft genome of Thermovenabulum gondwanense isolated from a red thermophilic microbial mat colonisisng an outflow channel of a bore well.</title>
        <authorList>
            <person name="Patel B.K."/>
        </authorList>
    </citation>
    <scope>NUCLEOTIDE SEQUENCE [LARGE SCALE GENOMIC DNA]</scope>
    <source>
        <strain evidence="1 2">R270</strain>
    </source>
</reference>
<proteinExistence type="predicted"/>
<dbReference type="EMBL" id="LOHZ01000042">
    <property type="protein sequence ID" value="KYO64556.1"/>
    <property type="molecule type" value="Genomic_DNA"/>
</dbReference>
<keyword evidence="2" id="KW-1185">Reference proteome</keyword>
<protein>
    <submittedName>
        <fullName evidence="1">Uncharacterized protein</fullName>
    </submittedName>
</protein>
<name>A0A162M8U5_9FIRM</name>
<dbReference type="AlphaFoldDB" id="A0A162M8U5"/>
<dbReference type="STRING" id="520767.ATZ99_19920"/>
<dbReference type="RefSeq" id="WP_187694845.1">
    <property type="nucleotide sequence ID" value="NZ_LOHZ01000042.1"/>
</dbReference>
<evidence type="ECO:0000313" key="1">
    <source>
        <dbReference type="EMBL" id="KYO64556.1"/>
    </source>
</evidence>
<sequence>MNCPICGKNEIGKVGTNQYFCWECLMEFSVNNNKIVVYEVADDGSLIPYMEKLCTAEI</sequence>
<comment type="caution">
    <text evidence="1">The sequence shown here is derived from an EMBL/GenBank/DDBJ whole genome shotgun (WGS) entry which is preliminary data.</text>
</comment>
<gene>
    <name evidence="1" type="ORF">ATZ99_19920</name>
</gene>
<dbReference type="Proteomes" id="UP000075737">
    <property type="component" value="Unassembled WGS sequence"/>
</dbReference>
<organism evidence="1 2">
    <name type="scientific">Thermovenabulum gondwanense</name>
    <dbReference type="NCBI Taxonomy" id="520767"/>
    <lineage>
        <taxon>Bacteria</taxon>
        <taxon>Bacillati</taxon>
        <taxon>Bacillota</taxon>
        <taxon>Clostridia</taxon>
        <taxon>Thermosediminibacterales</taxon>
        <taxon>Thermosediminibacteraceae</taxon>
        <taxon>Thermovenabulum</taxon>
    </lineage>
</organism>
<evidence type="ECO:0000313" key="2">
    <source>
        <dbReference type="Proteomes" id="UP000075737"/>
    </source>
</evidence>